<keyword evidence="3" id="KW-0325">Glycoprotein</keyword>
<feature type="signal peptide" evidence="4">
    <location>
        <begin position="1"/>
        <end position="28"/>
    </location>
</feature>
<dbReference type="PROSITE" id="PS51470">
    <property type="entry name" value="FG_GAP"/>
    <property type="match status" value="1"/>
</dbReference>
<dbReference type="InterPro" id="IPR013519">
    <property type="entry name" value="Int_alpha_beta-p"/>
</dbReference>
<name>A0A841FN53_9ACTN</name>
<reference evidence="5 6" key="1">
    <citation type="submission" date="2020-08" db="EMBL/GenBank/DDBJ databases">
        <title>Genomic Encyclopedia of Type Strains, Phase IV (KMG-IV): sequencing the most valuable type-strain genomes for metagenomic binning, comparative biology and taxonomic classification.</title>
        <authorList>
            <person name="Goeker M."/>
        </authorList>
    </citation>
    <scope>NUCLEOTIDE SEQUENCE [LARGE SCALE GENOMIC DNA]</scope>
    <source>
        <strain evidence="5 6">YIM 65646</strain>
    </source>
</reference>
<evidence type="ECO:0000256" key="1">
    <source>
        <dbReference type="ARBA" id="ARBA00022729"/>
    </source>
</evidence>
<protein>
    <recommendedName>
        <fullName evidence="7">VCBS repeat-containing protein</fullName>
    </recommendedName>
</protein>
<keyword evidence="6" id="KW-1185">Reference proteome</keyword>
<dbReference type="PANTHER" id="PTHR36220">
    <property type="entry name" value="UNNAMED PRODUCT"/>
    <property type="match status" value="1"/>
</dbReference>
<keyword evidence="1 4" id="KW-0732">Signal</keyword>
<dbReference type="EMBL" id="JACHGT010000006">
    <property type="protein sequence ID" value="MBB6035228.1"/>
    <property type="molecule type" value="Genomic_DNA"/>
</dbReference>
<dbReference type="AlphaFoldDB" id="A0A841FN53"/>
<dbReference type="Gene3D" id="2.130.10.130">
    <property type="entry name" value="Integrin alpha, N-terminal"/>
    <property type="match status" value="1"/>
</dbReference>
<keyword evidence="2" id="KW-0677">Repeat</keyword>
<evidence type="ECO:0000256" key="2">
    <source>
        <dbReference type="ARBA" id="ARBA00022737"/>
    </source>
</evidence>
<accession>A0A841FN53</accession>
<dbReference type="Proteomes" id="UP000548476">
    <property type="component" value="Unassembled WGS sequence"/>
</dbReference>
<dbReference type="InterPro" id="IPR013517">
    <property type="entry name" value="FG-GAP"/>
</dbReference>
<dbReference type="Pfam" id="PF01839">
    <property type="entry name" value="FG-GAP"/>
    <property type="match status" value="1"/>
</dbReference>
<sequence>MNRVPALIITAALTFTIGGAVSPATAYAATCVTGADGDFDGDGLRDRAVAAPNGADGGHVVVTYTSTGTTTVIDQQTAGVPGAGADGDLFGFALATYDNNGDGCDELVIGGPGEDVGGKPDAGSVWIVPGARGGLNTAATTAYTQDSAGFPGAVEPSDLFGYALAAGLTGAQPYLLIGSPGEKLDDGYAEGQVYYLRAAAIVTLHQDKPGVADDSEPGDWFGETVAATPTHVAVGVSGENAGAGAVALFTHALTADSLTPLSTVGQDSATVSGAGEAGDAFGGGLSALPYRPTGVTATGTLLAVSATGEDLGAAVDAGLVHTLFVDSRGVVTQLAEYKQSAPDVEGTPETDDLFGGVVRLADTSGGAYATPASALLTVGSAGSEGSHPGTGAVQVFRLAGAPGDGDVWIAPGHAGLPAEGWNDHTVAGSTPEWLYLPGWSDAGAVVFGLKWSELLAGGSVRAHVWPAGDDFNVTGVL</sequence>
<dbReference type="RefSeq" id="WP_184788086.1">
    <property type="nucleotide sequence ID" value="NZ_BONT01000005.1"/>
</dbReference>
<feature type="chain" id="PRO_5033055166" description="VCBS repeat-containing protein" evidence="4">
    <location>
        <begin position="29"/>
        <end position="477"/>
    </location>
</feature>
<proteinExistence type="predicted"/>
<evidence type="ECO:0000256" key="4">
    <source>
        <dbReference type="SAM" id="SignalP"/>
    </source>
</evidence>
<evidence type="ECO:0000256" key="3">
    <source>
        <dbReference type="ARBA" id="ARBA00023180"/>
    </source>
</evidence>
<comment type="caution">
    <text evidence="5">The sequence shown here is derived from an EMBL/GenBank/DDBJ whole genome shotgun (WGS) entry which is preliminary data.</text>
</comment>
<evidence type="ECO:0008006" key="7">
    <source>
        <dbReference type="Google" id="ProtNLM"/>
    </source>
</evidence>
<organism evidence="5 6">
    <name type="scientific">Phytomonospora endophytica</name>
    <dbReference type="NCBI Taxonomy" id="714109"/>
    <lineage>
        <taxon>Bacteria</taxon>
        <taxon>Bacillati</taxon>
        <taxon>Actinomycetota</taxon>
        <taxon>Actinomycetes</taxon>
        <taxon>Micromonosporales</taxon>
        <taxon>Micromonosporaceae</taxon>
        <taxon>Phytomonospora</taxon>
    </lineage>
</organism>
<dbReference type="SUPFAM" id="SSF69318">
    <property type="entry name" value="Integrin alpha N-terminal domain"/>
    <property type="match status" value="1"/>
</dbReference>
<dbReference type="PANTHER" id="PTHR36220:SF1">
    <property type="entry name" value="GAMMA TUBULIN COMPLEX COMPONENT C-TERMINAL DOMAIN-CONTAINING PROTEIN"/>
    <property type="match status" value="1"/>
</dbReference>
<dbReference type="SMART" id="SM00191">
    <property type="entry name" value="Int_alpha"/>
    <property type="match status" value="4"/>
</dbReference>
<evidence type="ECO:0000313" key="6">
    <source>
        <dbReference type="Proteomes" id="UP000548476"/>
    </source>
</evidence>
<dbReference type="InterPro" id="IPR028994">
    <property type="entry name" value="Integrin_alpha_N"/>
</dbReference>
<evidence type="ECO:0000313" key="5">
    <source>
        <dbReference type="EMBL" id="MBB6035228.1"/>
    </source>
</evidence>
<gene>
    <name evidence="5" type="ORF">HNR73_003085</name>
</gene>